<feature type="transmembrane region" description="Helical" evidence="1">
    <location>
        <begin position="36"/>
        <end position="55"/>
    </location>
</feature>
<dbReference type="AlphaFoldDB" id="A0A0W1R9K9"/>
<dbReference type="Proteomes" id="UP000054387">
    <property type="component" value="Unassembled WGS sequence"/>
</dbReference>
<keyword evidence="1" id="KW-0812">Transmembrane</keyword>
<comment type="caution">
    <text evidence="2">The sequence shown here is derived from an EMBL/GenBank/DDBJ whole genome shotgun (WGS) entry which is preliminary data.</text>
</comment>
<keyword evidence="3" id="KW-1185">Reference proteome</keyword>
<accession>A0A0W1R9K9</accession>
<sequence>MLVSTTGELKRMLAAVELTVVGVGLCLFFRPDVLLVGVGGLMVLAGVVVVLVDVFPSAENGSGRDHN</sequence>
<evidence type="ECO:0000256" key="1">
    <source>
        <dbReference type="SAM" id="Phobius"/>
    </source>
</evidence>
<name>A0A0W1R9K9_9EURY</name>
<evidence type="ECO:0000313" key="2">
    <source>
        <dbReference type="EMBL" id="KTG10125.1"/>
    </source>
</evidence>
<gene>
    <name evidence="2" type="ORF">AUR64_11050</name>
</gene>
<keyword evidence="1" id="KW-1133">Transmembrane helix</keyword>
<feature type="transmembrane region" description="Helical" evidence="1">
    <location>
        <begin position="12"/>
        <end position="30"/>
    </location>
</feature>
<reference evidence="2 3" key="1">
    <citation type="submission" date="2015-12" db="EMBL/GenBank/DDBJ databases">
        <title>Haloprofundus marisrubri gen. nov., sp. nov., an extremely halophilic archaeon isolated from the Discovery deep brine-seawater interface in the Red Sea.</title>
        <authorList>
            <person name="Zhang G."/>
            <person name="Stingl U."/>
            <person name="Rashid M."/>
        </authorList>
    </citation>
    <scope>NUCLEOTIDE SEQUENCE [LARGE SCALE GENOMIC DNA]</scope>
    <source>
        <strain evidence="2 3">SB9</strain>
    </source>
</reference>
<proteinExistence type="predicted"/>
<organism evidence="2 3">
    <name type="scientific">Haloprofundus marisrubri</name>
    <dbReference type="NCBI Taxonomy" id="1514971"/>
    <lineage>
        <taxon>Archaea</taxon>
        <taxon>Methanobacteriati</taxon>
        <taxon>Methanobacteriota</taxon>
        <taxon>Stenosarchaea group</taxon>
        <taxon>Halobacteria</taxon>
        <taxon>Halobacteriales</taxon>
        <taxon>Haloferacaceae</taxon>
        <taxon>Haloprofundus</taxon>
    </lineage>
</organism>
<evidence type="ECO:0000313" key="3">
    <source>
        <dbReference type="Proteomes" id="UP000054387"/>
    </source>
</evidence>
<protein>
    <submittedName>
        <fullName evidence="2">Uncharacterized protein</fullName>
    </submittedName>
</protein>
<keyword evidence="1" id="KW-0472">Membrane</keyword>
<dbReference type="EMBL" id="LOPU01000018">
    <property type="protein sequence ID" value="KTG10125.1"/>
    <property type="molecule type" value="Genomic_DNA"/>
</dbReference>